<keyword evidence="2" id="KW-0472">Membrane</keyword>
<keyword evidence="2" id="KW-1133">Transmembrane helix</keyword>
<dbReference type="InterPro" id="IPR023298">
    <property type="entry name" value="ATPase_P-typ_TM_dom_sf"/>
</dbReference>
<protein>
    <recommendedName>
        <fullName evidence="3">Cation-transporting P-type ATPase N-terminal domain-containing protein</fullName>
    </recommendedName>
</protein>
<dbReference type="Pfam" id="PF00690">
    <property type="entry name" value="Cation_ATPase_N"/>
    <property type="match status" value="1"/>
</dbReference>
<dbReference type="SMART" id="SM00831">
    <property type="entry name" value="Cation_ATPase_N"/>
    <property type="match status" value="1"/>
</dbReference>
<dbReference type="Proteomes" id="UP000007319">
    <property type="component" value="Chromosome"/>
</dbReference>
<dbReference type="InterPro" id="IPR004014">
    <property type="entry name" value="ATPase_P-typ_cation-transptr_N"/>
</dbReference>
<evidence type="ECO:0000256" key="2">
    <source>
        <dbReference type="SAM" id="Phobius"/>
    </source>
</evidence>
<evidence type="ECO:0000313" key="4">
    <source>
        <dbReference type="EMBL" id="CCC96596.1"/>
    </source>
</evidence>
<dbReference type="EMBL" id="HE577327">
    <property type="protein sequence ID" value="CCC96596.1"/>
    <property type="molecule type" value="Genomic_DNA"/>
</dbReference>
<feature type="compositionally biased region" description="Basic residues" evidence="1">
    <location>
        <begin position="125"/>
        <end position="141"/>
    </location>
</feature>
<proteinExistence type="predicted"/>
<feature type="transmembrane region" description="Helical" evidence="2">
    <location>
        <begin position="104"/>
        <end position="122"/>
    </location>
</feature>
<gene>
    <name evidence="4" type="ORF">AZOBR_10383</name>
</gene>
<dbReference type="SUPFAM" id="SSF81665">
    <property type="entry name" value="Calcium ATPase, transmembrane domain M"/>
    <property type="match status" value="1"/>
</dbReference>
<dbReference type="AlphaFoldDB" id="A0A9P1JN89"/>
<name>A0A9P1JN89_9PROT</name>
<accession>A0A9P1JN89</accession>
<evidence type="ECO:0000256" key="1">
    <source>
        <dbReference type="SAM" id="MobiDB-lite"/>
    </source>
</evidence>
<keyword evidence="2" id="KW-0812">Transmembrane</keyword>
<evidence type="ECO:0000313" key="5">
    <source>
        <dbReference type="Proteomes" id="UP000007319"/>
    </source>
</evidence>
<dbReference type="KEGG" id="abs:AZOBR_10383"/>
<dbReference type="Gene3D" id="2.70.150.10">
    <property type="entry name" value="Calcium-transporting ATPase, cytoplasmic transduction domain A"/>
    <property type="match status" value="1"/>
</dbReference>
<dbReference type="Gene3D" id="1.20.1110.10">
    <property type="entry name" value="Calcium-transporting ATPase, transmembrane domain"/>
    <property type="match status" value="1"/>
</dbReference>
<feature type="domain" description="Cation-transporting P-type ATPase N-terminal" evidence="3">
    <location>
        <begin position="48"/>
        <end position="121"/>
    </location>
</feature>
<feature type="region of interest" description="Disordered" evidence="1">
    <location>
        <begin position="125"/>
        <end position="152"/>
    </location>
</feature>
<organism evidence="4 5">
    <name type="scientific">Azospirillum baldaniorum</name>
    <dbReference type="NCBI Taxonomy" id="1064539"/>
    <lineage>
        <taxon>Bacteria</taxon>
        <taxon>Pseudomonadati</taxon>
        <taxon>Pseudomonadota</taxon>
        <taxon>Alphaproteobacteria</taxon>
        <taxon>Rhodospirillales</taxon>
        <taxon>Azospirillaceae</taxon>
        <taxon>Azospirillum</taxon>
    </lineage>
</organism>
<reference evidence="4 5" key="1">
    <citation type="journal article" date="2011" name="PLoS Genet.">
        <title>Azospirillum genomes reveal transition of bacteria from aquatic to terrestrial environments.</title>
        <authorList>
            <person name="Wisniewski-Dye F."/>
            <person name="Borziak K."/>
            <person name="Khalsa-Moyers G."/>
            <person name="Alexandre G."/>
            <person name="Sukharnikov L.O."/>
            <person name="Wuichet K."/>
            <person name="Hurst G.B."/>
            <person name="McDonald W.H."/>
            <person name="Robertson J.S."/>
            <person name="Barbe V."/>
            <person name="Calteau A."/>
            <person name="Rouy Z."/>
            <person name="Mangenot S."/>
            <person name="Prigent-Combaret C."/>
            <person name="Normand P."/>
            <person name="Boyer M."/>
            <person name="Siguier P."/>
            <person name="Dessaux Y."/>
            <person name="Elmerich C."/>
            <person name="Condemine G."/>
            <person name="Krishnen G."/>
            <person name="Kennedy I."/>
            <person name="Paterson A.H."/>
            <person name="Gonzalez V."/>
            <person name="Mavingui P."/>
            <person name="Zhulin I.B."/>
        </authorList>
    </citation>
    <scope>NUCLEOTIDE SEQUENCE [LARGE SCALE GENOMIC DNA]</scope>
    <source>
        <strain evidence="4 5">Sp245</strain>
    </source>
</reference>
<keyword evidence="5" id="KW-1185">Reference proteome</keyword>
<sequence length="210" mass="23415">MPHPLLSRPPGHDLDVQDRNGLVDIMSPHDRSGPGTIVAPEASTAPLPWHAQPPDQAVAALDSPDDGLTPDEAAERRRRYGPNRLTPPPRRSALMRFLAQFDNLLIYVLIGAGVVTVLLGRVRGRRGDRRRRADQRRHRLCPGRQGGAGAGRHPQHAVAARQWFCAAAIRLPSRRRIWCPATGCCWPRATRCQRTCGWSASRACAYRRRR</sequence>
<evidence type="ECO:0000259" key="3">
    <source>
        <dbReference type="SMART" id="SM00831"/>
    </source>
</evidence>
<feature type="region of interest" description="Disordered" evidence="1">
    <location>
        <begin position="24"/>
        <end position="89"/>
    </location>
</feature>